<dbReference type="InterPro" id="IPR057008">
    <property type="entry name" value="SpoVR-like_C"/>
</dbReference>
<dbReference type="RefSeq" id="WP_276236556.1">
    <property type="nucleotide sequence ID" value="NZ_CP119989.1"/>
</dbReference>
<protein>
    <submittedName>
        <fullName evidence="3">SpoVR family protein</fullName>
    </submittedName>
</protein>
<evidence type="ECO:0000313" key="3">
    <source>
        <dbReference type="EMBL" id="MFC7095964.1"/>
    </source>
</evidence>
<dbReference type="Proteomes" id="UP001596388">
    <property type="component" value="Unassembled WGS sequence"/>
</dbReference>
<comment type="caution">
    <text evidence="3">The sequence shown here is derived from an EMBL/GenBank/DDBJ whole genome shotgun (WGS) entry which is preliminary data.</text>
</comment>
<keyword evidence="4" id="KW-1185">Reference proteome</keyword>
<organism evidence="3 4">
    <name type="scientific">Halobaculum marinum</name>
    <dbReference type="NCBI Taxonomy" id="3031996"/>
    <lineage>
        <taxon>Archaea</taxon>
        <taxon>Methanobacteriati</taxon>
        <taxon>Methanobacteriota</taxon>
        <taxon>Stenosarchaea group</taxon>
        <taxon>Halobacteria</taxon>
        <taxon>Halobacteriales</taxon>
        <taxon>Haloferacaceae</taxon>
        <taxon>Halobaculum</taxon>
    </lineage>
</organism>
<dbReference type="AlphaFoldDB" id="A0ABD5WQX7"/>
<evidence type="ECO:0000313" key="4">
    <source>
        <dbReference type="Proteomes" id="UP001596388"/>
    </source>
</evidence>
<evidence type="ECO:0000259" key="2">
    <source>
        <dbReference type="Pfam" id="PF24755"/>
    </source>
</evidence>
<dbReference type="Pfam" id="PF04293">
    <property type="entry name" value="SpoVR"/>
    <property type="match status" value="1"/>
</dbReference>
<dbReference type="PANTHER" id="PTHR30029:SF2">
    <property type="entry name" value="STAGE V SPORULATION PROTEIN R"/>
    <property type="match status" value="1"/>
</dbReference>
<dbReference type="GeneID" id="79270155"/>
<feature type="domain" description="SpoVR protein-like N-terminal" evidence="1">
    <location>
        <begin position="16"/>
        <end position="350"/>
    </location>
</feature>
<dbReference type="InterPro" id="IPR007390">
    <property type="entry name" value="Spore_V_R"/>
</dbReference>
<dbReference type="PANTHER" id="PTHR30029">
    <property type="entry name" value="STAGE V SPORULATION PROTEIN R"/>
    <property type="match status" value="1"/>
</dbReference>
<proteinExistence type="predicted"/>
<dbReference type="Pfam" id="PF24755">
    <property type="entry name" value="SpoVR_C"/>
    <property type="match status" value="1"/>
</dbReference>
<evidence type="ECO:0000259" key="1">
    <source>
        <dbReference type="Pfam" id="PF04293"/>
    </source>
</evidence>
<dbReference type="InterPro" id="IPR056174">
    <property type="entry name" value="SpoVR_N"/>
</dbReference>
<dbReference type="EMBL" id="JBHTAG010000002">
    <property type="protein sequence ID" value="MFC7095964.1"/>
    <property type="molecule type" value="Genomic_DNA"/>
</dbReference>
<sequence length="664" mass="76232">MIHDDRIATRRVAAGLEEPAEKARELARKLGLRPYEVRYWVVTHEEMNRLIAYDGFQTRYPHWRWGMKYDRQRKQDTFGMGKAFEIVNNDNPCHAFLQESNTMADQKAVITHVEAHADFFRNNKWFGRFAGDREDPDAAAMLERHAETLASYVDDPEVDRGDVERLIDAVLCVEDTIDQHRALAAERGGEDADAEADLVDIEERLDRLGLSSEVRDQVFDDEWLDAQRDGDHLPEPRPDVVAYLREHGKRFDPEEGKAVDREPWMDDVIELLRREAYYFAPQKLTKVMNEGWASYWESLMMGDERFAGDDEFVTYADHMSRVLGSPGLNPYTLGLAIWQYVENTANRREVVDKLLRVEGVTWRTFHDVVDFDEVADLLDPDPAIAGVTADTLADLSPDDPRVDAEALDEALAGDLDADAYPWAVLTYEGLCERHFSLSKPANRGFLARVGRSELERLSRYMFDDELYPDVEAALADVDYGAGWERMREVRESHNDVTFIDEFLTEEFVVEGNYFTYEYSHAGAGYRVASVDPDDVKKKLLLRFTNFGKPTIAVYDGNYDNRGELLLGHRYNGVALDLPKAKATLERVFELWGRPVNLATIVTEYDDHELEVARRRGREPRGEEVPILLRFDGEEVARHDLDPEIAERIAATDVDYDTKPDEWLA</sequence>
<name>A0ABD5WQX7_9EURY</name>
<gene>
    <name evidence="3" type="ORF">ACFQKD_01490</name>
</gene>
<feature type="domain" description="SpoVR-like C-terminal" evidence="2">
    <location>
        <begin position="549"/>
        <end position="600"/>
    </location>
</feature>
<accession>A0ABD5WQX7</accession>
<reference evidence="3 4" key="1">
    <citation type="journal article" date="2019" name="Int. J. Syst. Evol. Microbiol.">
        <title>The Global Catalogue of Microorganisms (GCM) 10K type strain sequencing project: providing services to taxonomists for standard genome sequencing and annotation.</title>
        <authorList>
            <consortium name="The Broad Institute Genomics Platform"/>
            <consortium name="The Broad Institute Genome Sequencing Center for Infectious Disease"/>
            <person name="Wu L."/>
            <person name="Ma J."/>
        </authorList>
    </citation>
    <scope>NUCLEOTIDE SEQUENCE [LARGE SCALE GENOMIC DNA]</scope>
    <source>
        <strain evidence="3 4">DT55</strain>
    </source>
</reference>